<dbReference type="EMBL" id="JAOPJF010000003">
    <property type="protein sequence ID" value="KAK1149742.1"/>
    <property type="molecule type" value="Genomic_DNA"/>
</dbReference>
<evidence type="ECO:0000313" key="2">
    <source>
        <dbReference type="Proteomes" id="UP001177260"/>
    </source>
</evidence>
<accession>A0ACC3BGU1</accession>
<sequence length="68" mass="8087">MPTTYVRNTLGADVTGYIRHEKLEARLRIIFQTPIMVELRNSRFVFYAPRVVTKDELEDILEIDRVNY</sequence>
<protein>
    <submittedName>
        <fullName evidence="1">Uncharacterized protein</fullName>
    </submittedName>
</protein>
<gene>
    <name evidence="1" type="ORF">N8T08_005296</name>
</gene>
<name>A0ACC3BGU1_9EURO</name>
<proteinExistence type="predicted"/>
<reference evidence="1 2" key="1">
    <citation type="journal article" date="2023" name="ACS Omega">
        <title>Identification of the Neoaspergillic Acid Biosynthesis Gene Cluster by Establishing an In Vitro CRISPR-Ribonucleoprotein Genetic System in Aspergillus melleus.</title>
        <authorList>
            <person name="Yuan B."/>
            <person name="Grau M.F."/>
            <person name="Murata R.M."/>
            <person name="Torok T."/>
            <person name="Venkateswaran K."/>
            <person name="Stajich J.E."/>
            <person name="Wang C.C.C."/>
        </authorList>
    </citation>
    <scope>NUCLEOTIDE SEQUENCE [LARGE SCALE GENOMIC DNA]</scope>
    <source>
        <strain evidence="1 2">IMV 1140</strain>
    </source>
</reference>
<comment type="caution">
    <text evidence="1">The sequence shown here is derived from an EMBL/GenBank/DDBJ whole genome shotgun (WGS) entry which is preliminary data.</text>
</comment>
<evidence type="ECO:0000313" key="1">
    <source>
        <dbReference type="EMBL" id="KAK1149742.1"/>
    </source>
</evidence>
<dbReference type="Proteomes" id="UP001177260">
    <property type="component" value="Unassembled WGS sequence"/>
</dbReference>
<keyword evidence="2" id="KW-1185">Reference proteome</keyword>
<organism evidence="1 2">
    <name type="scientific">Aspergillus melleus</name>
    <dbReference type="NCBI Taxonomy" id="138277"/>
    <lineage>
        <taxon>Eukaryota</taxon>
        <taxon>Fungi</taxon>
        <taxon>Dikarya</taxon>
        <taxon>Ascomycota</taxon>
        <taxon>Pezizomycotina</taxon>
        <taxon>Eurotiomycetes</taxon>
        <taxon>Eurotiomycetidae</taxon>
        <taxon>Eurotiales</taxon>
        <taxon>Aspergillaceae</taxon>
        <taxon>Aspergillus</taxon>
        <taxon>Aspergillus subgen. Circumdati</taxon>
    </lineage>
</organism>